<gene>
    <name evidence="3" type="ORF">DFH07DRAFT_777272</name>
</gene>
<proteinExistence type="predicted"/>
<reference evidence="3" key="1">
    <citation type="submission" date="2023-03" db="EMBL/GenBank/DDBJ databases">
        <title>Massive genome expansion in bonnet fungi (Mycena s.s.) driven by repeated elements and novel gene families across ecological guilds.</title>
        <authorList>
            <consortium name="Lawrence Berkeley National Laboratory"/>
            <person name="Harder C.B."/>
            <person name="Miyauchi S."/>
            <person name="Viragh M."/>
            <person name="Kuo A."/>
            <person name="Thoen E."/>
            <person name="Andreopoulos B."/>
            <person name="Lu D."/>
            <person name="Skrede I."/>
            <person name="Drula E."/>
            <person name="Henrissat B."/>
            <person name="Morin E."/>
            <person name="Kohler A."/>
            <person name="Barry K."/>
            <person name="LaButti K."/>
            <person name="Morin E."/>
            <person name="Salamov A."/>
            <person name="Lipzen A."/>
            <person name="Mereny Z."/>
            <person name="Hegedus B."/>
            <person name="Baldrian P."/>
            <person name="Stursova M."/>
            <person name="Weitz H."/>
            <person name="Taylor A."/>
            <person name="Grigoriev I.V."/>
            <person name="Nagy L.G."/>
            <person name="Martin F."/>
            <person name="Kauserud H."/>
        </authorList>
    </citation>
    <scope>NUCLEOTIDE SEQUENCE</scope>
    <source>
        <strain evidence="3">CBHHK188m</strain>
    </source>
</reference>
<name>A0AAD7IIM5_9AGAR</name>
<sequence length="549" mass="61352">MDSSHFDSQSLGILPSSQAAVFSPDNEYVNGLTTGAPNFGSSCGPGGVGDMDLFNMNILMMQNMANASQPSILGGQLQLGGQEVHVNLDGSQQHFMTEHQQSKSTGVHFSNQVSSQALDSTLTHRPMKWLLSAYRSGLLHLEPRAASQFGDITNLARPAVNFAANTSRIDNVSASDMARLRADLEETKKTMAAAVTSAEEKACKAQEAAERAEAQMRLEREAQNEKADHKNGVERNKAQALLHEVAKGLLGMTGQRMGERELLPAPLEPGEEAPTAEDGNKLWRPSWNQPPSYVQNKDFFTEVVRKAKEQDKVICSQQLLAEHVLAPFTDAELMAMVKAYFKTLRRKYHAQVSSDEEEKHEKHCTGTRCRNRQKKTVGRLRGAIDEVEKRFGEEKTHGLRAIIHSDHVLSEHSDCGNVEKEKFEKYRTSEGGGSNSLEVRLRQWHSAQIQRIYALLHTFSLRHDRKLGNARKAVRMLGKGSRAGKTRFPRFKCNPANVNKADPALVDGQPPFAWMVDEEWLKRNPNFRVLDNPENFTIFDLEIPDNELD</sequence>
<comment type="caution">
    <text evidence="3">The sequence shown here is derived from an EMBL/GenBank/DDBJ whole genome shotgun (WGS) entry which is preliminary data.</text>
</comment>
<evidence type="ECO:0000256" key="2">
    <source>
        <dbReference type="SAM" id="MobiDB-lite"/>
    </source>
</evidence>
<dbReference type="EMBL" id="JARJLG010000110">
    <property type="protein sequence ID" value="KAJ7743946.1"/>
    <property type="molecule type" value="Genomic_DNA"/>
</dbReference>
<feature type="coiled-coil region" evidence="1">
    <location>
        <begin position="181"/>
        <end position="225"/>
    </location>
</feature>
<evidence type="ECO:0000256" key="1">
    <source>
        <dbReference type="SAM" id="Coils"/>
    </source>
</evidence>
<dbReference type="AlphaFoldDB" id="A0AAD7IIM5"/>
<feature type="region of interest" description="Disordered" evidence="2">
    <location>
        <begin position="265"/>
        <end position="288"/>
    </location>
</feature>
<keyword evidence="1" id="KW-0175">Coiled coil</keyword>
<keyword evidence="4" id="KW-1185">Reference proteome</keyword>
<organism evidence="3 4">
    <name type="scientific">Mycena maculata</name>
    <dbReference type="NCBI Taxonomy" id="230809"/>
    <lineage>
        <taxon>Eukaryota</taxon>
        <taxon>Fungi</taxon>
        <taxon>Dikarya</taxon>
        <taxon>Basidiomycota</taxon>
        <taxon>Agaricomycotina</taxon>
        <taxon>Agaricomycetes</taxon>
        <taxon>Agaricomycetidae</taxon>
        <taxon>Agaricales</taxon>
        <taxon>Marasmiineae</taxon>
        <taxon>Mycenaceae</taxon>
        <taxon>Mycena</taxon>
    </lineage>
</organism>
<protein>
    <submittedName>
        <fullName evidence="3">Uncharacterized protein</fullName>
    </submittedName>
</protein>
<evidence type="ECO:0000313" key="3">
    <source>
        <dbReference type="EMBL" id="KAJ7743946.1"/>
    </source>
</evidence>
<dbReference type="Proteomes" id="UP001215280">
    <property type="component" value="Unassembled WGS sequence"/>
</dbReference>
<evidence type="ECO:0000313" key="4">
    <source>
        <dbReference type="Proteomes" id="UP001215280"/>
    </source>
</evidence>
<accession>A0AAD7IIM5</accession>